<evidence type="ECO:0000313" key="3">
    <source>
        <dbReference type="Proteomes" id="UP001283361"/>
    </source>
</evidence>
<accession>A0AAE0Z5I5</accession>
<keyword evidence="3" id="KW-1185">Reference proteome</keyword>
<feature type="region of interest" description="Disordered" evidence="1">
    <location>
        <begin position="15"/>
        <end position="46"/>
    </location>
</feature>
<gene>
    <name evidence="2" type="ORF">RRG08_021106</name>
</gene>
<reference evidence="2" key="1">
    <citation type="journal article" date="2023" name="G3 (Bethesda)">
        <title>A reference genome for the long-term kleptoplast-retaining sea slug Elysia crispata morphotype clarki.</title>
        <authorList>
            <person name="Eastman K.E."/>
            <person name="Pendleton A.L."/>
            <person name="Shaikh M.A."/>
            <person name="Suttiyut T."/>
            <person name="Ogas R."/>
            <person name="Tomko P."/>
            <person name="Gavelis G."/>
            <person name="Widhalm J.R."/>
            <person name="Wisecaver J.H."/>
        </authorList>
    </citation>
    <scope>NUCLEOTIDE SEQUENCE</scope>
    <source>
        <strain evidence="2">ECLA1</strain>
    </source>
</reference>
<proteinExistence type="predicted"/>
<evidence type="ECO:0000256" key="1">
    <source>
        <dbReference type="SAM" id="MobiDB-lite"/>
    </source>
</evidence>
<name>A0AAE0Z5I5_9GAST</name>
<sequence>MMCVSETYLAVFNTRSRAGKEKSRRSPRARSPGRQTPGQPERGAVVQATVRRSTAAVPERFRHVALCHQE</sequence>
<organism evidence="2 3">
    <name type="scientific">Elysia crispata</name>
    <name type="common">lettuce slug</name>
    <dbReference type="NCBI Taxonomy" id="231223"/>
    <lineage>
        <taxon>Eukaryota</taxon>
        <taxon>Metazoa</taxon>
        <taxon>Spiralia</taxon>
        <taxon>Lophotrochozoa</taxon>
        <taxon>Mollusca</taxon>
        <taxon>Gastropoda</taxon>
        <taxon>Heterobranchia</taxon>
        <taxon>Euthyneura</taxon>
        <taxon>Panpulmonata</taxon>
        <taxon>Sacoglossa</taxon>
        <taxon>Placobranchoidea</taxon>
        <taxon>Plakobranchidae</taxon>
        <taxon>Elysia</taxon>
    </lineage>
</organism>
<dbReference type="Proteomes" id="UP001283361">
    <property type="component" value="Unassembled WGS sequence"/>
</dbReference>
<dbReference type="EMBL" id="JAWDGP010004573">
    <property type="protein sequence ID" value="KAK3763283.1"/>
    <property type="molecule type" value="Genomic_DNA"/>
</dbReference>
<protein>
    <submittedName>
        <fullName evidence="2">Uncharacterized protein</fullName>
    </submittedName>
</protein>
<comment type="caution">
    <text evidence="2">The sequence shown here is derived from an EMBL/GenBank/DDBJ whole genome shotgun (WGS) entry which is preliminary data.</text>
</comment>
<evidence type="ECO:0000313" key="2">
    <source>
        <dbReference type="EMBL" id="KAK3763283.1"/>
    </source>
</evidence>
<dbReference type="AlphaFoldDB" id="A0AAE0Z5I5"/>